<evidence type="ECO:0000256" key="2">
    <source>
        <dbReference type="ARBA" id="ARBA00006105"/>
    </source>
</evidence>
<sequence>MSFHTQASRHVPLPRSAHPDNPIPQEPRSLPHYDVSPSVSAQSLSYSESDSFSDSESPSTPPPDQEVEEITEKLKNQNTMSIDFTRNEKRRASTVLLSQNAQDVQRLLGNGKSATQLIEKTCCGGGCCMMETLSDDRTTLSRTPVVVPDNAAFRSLNLKLGPLNLESQLTSLASLPAKTISFLPLPGAKQENHSRSEIHPPSFVTPHHPYSVYPAPVYHARELTKPGAEKRTYHFDIDVTDYPEEGGDVSFVVGGAVGVCAPNETSRVDEIFDLLSVPRFVRDKPVLLKTETGRWPTVWGDDQPRELVTTRRELLTWCADIQSYPPTKPLLRLLAEHAEAKNEKKILEYLASAQGQAAFCDLRTGPYVTIAQLLSAFPSSKPPLDHLLSSLQTLMPRFYSLSNDPHISSKRDGLAGRRLIEIAVTVHENDDWHGVARTGVGSGYFERLARQLLKSEKSGIAPRETGITVPLFRGLMANPLARKFATDGPMLLVGAGVGIAPFRGFVQRRLQNANCANKVWVLQGIRDSLVDELYNGEWGVHEDEVKKVVQSRRGHGRYVQEEVRHQADLVWYIINALDGRIFVCGSSKGMGEGVEAALVDVAMDKGKLNREEAVEFWEKKKDAGQYIAETW</sequence>
<dbReference type="PRINTS" id="PR00371">
    <property type="entry name" value="FPNCR"/>
</dbReference>
<dbReference type="FunFam" id="1.20.990.10:FF:000007">
    <property type="entry name" value="Methionine synthase reductase"/>
    <property type="match status" value="1"/>
</dbReference>
<evidence type="ECO:0000256" key="6">
    <source>
        <dbReference type="SAM" id="MobiDB-lite"/>
    </source>
</evidence>
<name>A0A165G4K3_XYLHT</name>
<dbReference type="EMBL" id="KV407460">
    <property type="protein sequence ID" value="KZF21731.1"/>
    <property type="molecule type" value="Genomic_DNA"/>
</dbReference>
<dbReference type="InParanoid" id="A0A165G4K3"/>
<dbReference type="GO" id="GO:0005829">
    <property type="term" value="C:cytosol"/>
    <property type="evidence" value="ECO:0007669"/>
    <property type="project" value="TreeGrafter"/>
</dbReference>
<keyword evidence="5" id="KW-0560">Oxidoreductase</keyword>
<organism evidence="8 9">
    <name type="scientific">Xylona heveae (strain CBS 132557 / TC161)</name>
    <dbReference type="NCBI Taxonomy" id="1328760"/>
    <lineage>
        <taxon>Eukaryota</taxon>
        <taxon>Fungi</taxon>
        <taxon>Dikarya</taxon>
        <taxon>Ascomycota</taxon>
        <taxon>Pezizomycotina</taxon>
        <taxon>Xylonomycetes</taxon>
        <taxon>Xylonales</taxon>
        <taxon>Xylonaceae</taxon>
        <taxon>Xylona</taxon>
    </lineage>
</organism>
<keyword evidence="9" id="KW-1185">Reference proteome</keyword>
<dbReference type="GO" id="GO:0030586">
    <property type="term" value="F:[methionine synthase] reductase (NADPH) activity"/>
    <property type="evidence" value="ECO:0007669"/>
    <property type="project" value="TreeGrafter"/>
</dbReference>
<reference evidence="8 9" key="1">
    <citation type="journal article" date="2016" name="Fungal Biol.">
        <title>The genome of Xylona heveae provides a window into fungal endophytism.</title>
        <authorList>
            <person name="Gazis R."/>
            <person name="Kuo A."/>
            <person name="Riley R."/>
            <person name="LaButti K."/>
            <person name="Lipzen A."/>
            <person name="Lin J."/>
            <person name="Amirebrahimi M."/>
            <person name="Hesse C.N."/>
            <person name="Spatafora J.W."/>
            <person name="Henrissat B."/>
            <person name="Hainaut M."/>
            <person name="Grigoriev I.V."/>
            <person name="Hibbett D.S."/>
        </authorList>
    </citation>
    <scope>NUCLEOTIDE SEQUENCE [LARGE SCALE GENOMIC DNA]</scope>
    <source>
        <strain evidence="8 9">TC161</strain>
    </source>
</reference>
<dbReference type="Pfam" id="PF00667">
    <property type="entry name" value="FAD_binding_1"/>
    <property type="match status" value="1"/>
</dbReference>
<dbReference type="GO" id="GO:0009086">
    <property type="term" value="P:methionine biosynthetic process"/>
    <property type="evidence" value="ECO:0007669"/>
    <property type="project" value="TreeGrafter"/>
</dbReference>
<dbReference type="InterPro" id="IPR017938">
    <property type="entry name" value="Riboflavin_synthase-like_b-brl"/>
</dbReference>
<dbReference type="FunFam" id="3.40.50.80:FF:000027">
    <property type="entry name" value="FAD binding domain protein"/>
    <property type="match status" value="1"/>
</dbReference>
<dbReference type="Gene3D" id="1.20.990.10">
    <property type="entry name" value="NADPH-cytochrome p450 Reductase, Chain A, domain 3"/>
    <property type="match status" value="1"/>
</dbReference>
<comment type="similarity">
    <text evidence="2">Belongs to the flavoprotein pyridine nucleotide cytochrome reductase family.</text>
</comment>
<dbReference type="InterPro" id="IPR001433">
    <property type="entry name" value="OxRdtase_FAD/NAD-bd"/>
</dbReference>
<proteinExistence type="inferred from homology"/>
<dbReference type="AlphaFoldDB" id="A0A165G4K3"/>
<dbReference type="OrthoDB" id="1856718at2759"/>
<dbReference type="Gene3D" id="3.40.50.80">
    <property type="entry name" value="Nucleotide-binding domain of ferredoxin-NADP reductase (FNR) module"/>
    <property type="match status" value="1"/>
</dbReference>
<evidence type="ECO:0000256" key="4">
    <source>
        <dbReference type="ARBA" id="ARBA00022827"/>
    </source>
</evidence>
<feature type="compositionally biased region" description="Low complexity" evidence="6">
    <location>
        <begin position="43"/>
        <end position="58"/>
    </location>
</feature>
<dbReference type="GO" id="GO:0050660">
    <property type="term" value="F:flavin adenine dinucleotide binding"/>
    <property type="evidence" value="ECO:0007669"/>
    <property type="project" value="TreeGrafter"/>
</dbReference>
<dbReference type="InterPro" id="IPR003097">
    <property type="entry name" value="CysJ-like_FAD-binding"/>
</dbReference>
<dbReference type="InterPro" id="IPR023173">
    <property type="entry name" value="NADPH_Cyt_P450_Rdtase_alpha"/>
</dbReference>
<dbReference type="InterPro" id="IPR017927">
    <property type="entry name" value="FAD-bd_FR_type"/>
</dbReference>
<keyword evidence="4" id="KW-0274">FAD</keyword>
<evidence type="ECO:0000256" key="3">
    <source>
        <dbReference type="ARBA" id="ARBA00022630"/>
    </source>
</evidence>
<dbReference type="GeneID" id="28894513"/>
<feature type="region of interest" description="Disordered" evidence="6">
    <location>
        <begin position="1"/>
        <end position="68"/>
    </location>
</feature>
<dbReference type="PANTHER" id="PTHR19384:SF84">
    <property type="entry name" value="METHIONINE SYNTHASE REDUCTASE"/>
    <property type="match status" value="1"/>
</dbReference>
<dbReference type="Proteomes" id="UP000076632">
    <property type="component" value="Unassembled WGS sequence"/>
</dbReference>
<dbReference type="RefSeq" id="XP_018187286.1">
    <property type="nucleotide sequence ID" value="XM_018329376.1"/>
</dbReference>
<dbReference type="GO" id="GO:0010181">
    <property type="term" value="F:FMN binding"/>
    <property type="evidence" value="ECO:0007669"/>
    <property type="project" value="TreeGrafter"/>
</dbReference>
<dbReference type="Gene3D" id="2.40.30.10">
    <property type="entry name" value="Translation factors"/>
    <property type="match status" value="1"/>
</dbReference>
<evidence type="ECO:0000313" key="8">
    <source>
        <dbReference type="EMBL" id="KZF21731.1"/>
    </source>
</evidence>
<evidence type="ECO:0000259" key="7">
    <source>
        <dbReference type="PROSITE" id="PS51384"/>
    </source>
</evidence>
<dbReference type="OMA" id="LCCGGGC"/>
<accession>A0A165G4K3</accession>
<protein>
    <submittedName>
        <fullName evidence="8">FAD binding domain-containing protein</fullName>
    </submittedName>
</protein>
<dbReference type="GO" id="GO:0050667">
    <property type="term" value="P:homocysteine metabolic process"/>
    <property type="evidence" value="ECO:0007669"/>
    <property type="project" value="TreeGrafter"/>
</dbReference>
<evidence type="ECO:0000256" key="5">
    <source>
        <dbReference type="ARBA" id="ARBA00023002"/>
    </source>
</evidence>
<dbReference type="STRING" id="1328760.A0A165G4K3"/>
<evidence type="ECO:0000313" key="9">
    <source>
        <dbReference type="Proteomes" id="UP000076632"/>
    </source>
</evidence>
<feature type="domain" description="FAD-binding FR-type" evidence="7">
    <location>
        <begin position="210"/>
        <end position="482"/>
    </location>
</feature>
<gene>
    <name evidence="8" type="ORF">L228DRAFT_158709</name>
</gene>
<evidence type="ECO:0000256" key="1">
    <source>
        <dbReference type="ARBA" id="ARBA00001974"/>
    </source>
</evidence>
<keyword evidence="3" id="KW-0285">Flavoprotein</keyword>
<dbReference type="InterPro" id="IPR039261">
    <property type="entry name" value="FNR_nucleotide-bd"/>
</dbReference>
<dbReference type="PROSITE" id="PS51384">
    <property type="entry name" value="FAD_FR"/>
    <property type="match status" value="1"/>
</dbReference>
<dbReference type="InterPro" id="IPR001709">
    <property type="entry name" value="Flavoprot_Pyr_Nucl_cyt_Rdtase"/>
</dbReference>
<comment type="cofactor">
    <cofactor evidence="1">
        <name>FAD</name>
        <dbReference type="ChEBI" id="CHEBI:57692"/>
    </cofactor>
</comment>
<dbReference type="Pfam" id="PF00175">
    <property type="entry name" value="NAD_binding_1"/>
    <property type="match status" value="1"/>
</dbReference>
<dbReference type="SUPFAM" id="SSF63380">
    <property type="entry name" value="Riboflavin synthase domain-like"/>
    <property type="match status" value="1"/>
</dbReference>
<dbReference type="SUPFAM" id="SSF52343">
    <property type="entry name" value="Ferredoxin reductase-like, C-terminal NADP-linked domain"/>
    <property type="match status" value="1"/>
</dbReference>
<dbReference type="PANTHER" id="PTHR19384">
    <property type="entry name" value="NITRIC OXIDE SYNTHASE-RELATED"/>
    <property type="match status" value="1"/>
</dbReference>